<dbReference type="SUPFAM" id="SSF88659">
    <property type="entry name" value="Sigma3 and sigma4 domains of RNA polymerase sigma factors"/>
    <property type="match status" value="1"/>
</dbReference>
<dbReference type="GO" id="GO:0003677">
    <property type="term" value="F:DNA binding"/>
    <property type="evidence" value="ECO:0007669"/>
    <property type="project" value="InterPro"/>
</dbReference>
<dbReference type="Proteomes" id="UP000661691">
    <property type="component" value="Unassembled WGS sequence"/>
</dbReference>
<dbReference type="GO" id="GO:0016987">
    <property type="term" value="F:sigma factor activity"/>
    <property type="evidence" value="ECO:0007669"/>
    <property type="project" value="InterPro"/>
</dbReference>
<keyword evidence="3" id="KW-1185">Reference proteome</keyword>
<name>A0A926NBU8_9BACL</name>
<evidence type="ECO:0000313" key="2">
    <source>
        <dbReference type="EMBL" id="MBD1372500.1"/>
    </source>
</evidence>
<dbReference type="AlphaFoldDB" id="A0A926NBU8"/>
<dbReference type="InterPro" id="IPR013249">
    <property type="entry name" value="RNA_pol_sigma70_r4_t2"/>
</dbReference>
<dbReference type="RefSeq" id="WP_191141989.1">
    <property type="nucleotide sequence ID" value="NZ_JACXAH010000011.1"/>
</dbReference>
<protein>
    <recommendedName>
        <fullName evidence="1">RNA polymerase sigma factor 70 region 4 type 2 domain-containing protein</fullName>
    </recommendedName>
</protein>
<dbReference type="InterPro" id="IPR013324">
    <property type="entry name" value="RNA_pol_sigma_r3/r4-like"/>
</dbReference>
<organism evidence="2 3">
    <name type="scientific">Polycladospora coralii</name>
    <dbReference type="NCBI Taxonomy" id="2771432"/>
    <lineage>
        <taxon>Bacteria</taxon>
        <taxon>Bacillati</taxon>
        <taxon>Bacillota</taxon>
        <taxon>Bacilli</taxon>
        <taxon>Bacillales</taxon>
        <taxon>Thermoactinomycetaceae</taxon>
        <taxon>Polycladospora</taxon>
    </lineage>
</organism>
<evidence type="ECO:0000259" key="1">
    <source>
        <dbReference type="Pfam" id="PF08281"/>
    </source>
</evidence>
<sequence>METLRDEYQISLNKVKKLRNQILGKANLKEQDREDLRLLRNMESDLQWTIQRMESSFEPVNRRNIERYAGYQREVSWDSFSKKKQREIEWQEAQKKQPTQAEENAFIQELFDQLSQSEYESFVAVRGEGLSFGQAASLLHCSKSAVQSYVKRAETKLKAYVRSTEVQKDCYWHDPVEQLAIRKPSIYEGANMYFDS</sequence>
<reference evidence="2" key="1">
    <citation type="submission" date="2020-09" db="EMBL/GenBank/DDBJ databases">
        <title>A novel bacterium of genus Hazenella, isolated from South China Sea.</title>
        <authorList>
            <person name="Huang H."/>
            <person name="Mo K."/>
            <person name="Hu Y."/>
        </authorList>
    </citation>
    <scope>NUCLEOTIDE SEQUENCE</scope>
    <source>
        <strain evidence="2">IB182357</strain>
    </source>
</reference>
<dbReference type="Gene3D" id="1.10.10.10">
    <property type="entry name" value="Winged helix-like DNA-binding domain superfamily/Winged helix DNA-binding domain"/>
    <property type="match status" value="1"/>
</dbReference>
<gene>
    <name evidence="2" type="ORF">IC620_09035</name>
</gene>
<evidence type="ECO:0000313" key="3">
    <source>
        <dbReference type="Proteomes" id="UP000661691"/>
    </source>
</evidence>
<comment type="caution">
    <text evidence="2">The sequence shown here is derived from an EMBL/GenBank/DDBJ whole genome shotgun (WGS) entry which is preliminary data.</text>
</comment>
<dbReference type="Pfam" id="PF08281">
    <property type="entry name" value="Sigma70_r4_2"/>
    <property type="match status" value="1"/>
</dbReference>
<dbReference type="GO" id="GO:0006352">
    <property type="term" value="P:DNA-templated transcription initiation"/>
    <property type="evidence" value="ECO:0007669"/>
    <property type="project" value="InterPro"/>
</dbReference>
<dbReference type="EMBL" id="JACXAH010000011">
    <property type="protein sequence ID" value="MBD1372500.1"/>
    <property type="molecule type" value="Genomic_DNA"/>
</dbReference>
<accession>A0A926NBU8</accession>
<dbReference type="InterPro" id="IPR036388">
    <property type="entry name" value="WH-like_DNA-bd_sf"/>
</dbReference>
<feature type="domain" description="RNA polymerase sigma factor 70 region 4 type 2" evidence="1">
    <location>
        <begin position="107"/>
        <end position="157"/>
    </location>
</feature>
<proteinExistence type="predicted"/>